<dbReference type="Gene3D" id="3.30.450.180">
    <property type="match status" value="1"/>
</dbReference>
<gene>
    <name evidence="2" type="ORF">GCM10022255_034780</name>
</gene>
<accession>A0ABP8D814</accession>
<dbReference type="PANTHER" id="PTHR35010">
    <property type="entry name" value="BLL4672 PROTEIN-RELATED"/>
    <property type="match status" value="1"/>
</dbReference>
<dbReference type="SUPFAM" id="SSF47413">
    <property type="entry name" value="lambda repressor-like DNA-binding domains"/>
    <property type="match status" value="1"/>
</dbReference>
<dbReference type="InterPro" id="IPR010982">
    <property type="entry name" value="Lambda_DNA-bd_dom_sf"/>
</dbReference>
<feature type="domain" description="HTH cro/C1-type" evidence="1">
    <location>
        <begin position="24"/>
        <end position="77"/>
    </location>
</feature>
<evidence type="ECO:0000313" key="3">
    <source>
        <dbReference type="Proteomes" id="UP001500620"/>
    </source>
</evidence>
<protein>
    <submittedName>
        <fullName evidence="2">Helix-turn-helix transcriptional regulator</fullName>
    </submittedName>
</protein>
<dbReference type="SMART" id="SM00530">
    <property type="entry name" value="HTH_XRE"/>
    <property type="match status" value="1"/>
</dbReference>
<dbReference type="EMBL" id="BAABAT010000008">
    <property type="protein sequence ID" value="GAA4249687.1"/>
    <property type="molecule type" value="Genomic_DNA"/>
</dbReference>
<keyword evidence="3" id="KW-1185">Reference proteome</keyword>
<proteinExistence type="predicted"/>
<dbReference type="InterPro" id="IPR041413">
    <property type="entry name" value="MLTR_LBD"/>
</dbReference>
<organism evidence="2 3">
    <name type="scientific">Dactylosporangium darangshiense</name>
    <dbReference type="NCBI Taxonomy" id="579108"/>
    <lineage>
        <taxon>Bacteria</taxon>
        <taxon>Bacillati</taxon>
        <taxon>Actinomycetota</taxon>
        <taxon>Actinomycetes</taxon>
        <taxon>Micromonosporales</taxon>
        <taxon>Micromonosporaceae</taxon>
        <taxon>Dactylosporangium</taxon>
    </lineage>
</organism>
<dbReference type="Pfam" id="PF17765">
    <property type="entry name" value="MLTR_LBD"/>
    <property type="match status" value="1"/>
</dbReference>
<dbReference type="CDD" id="cd00093">
    <property type="entry name" value="HTH_XRE"/>
    <property type="match status" value="1"/>
</dbReference>
<evidence type="ECO:0000259" key="1">
    <source>
        <dbReference type="PROSITE" id="PS50943"/>
    </source>
</evidence>
<evidence type="ECO:0000313" key="2">
    <source>
        <dbReference type="EMBL" id="GAA4249687.1"/>
    </source>
</evidence>
<dbReference type="InterPro" id="IPR001387">
    <property type="entry name" value="Cro/C1-type_HTH"/>
</dbReference>
<dbReference type="Proteomes" id="UP001500620">
    <property type="component" value="Unassembled WGS sequence"/>
</dbReference>
<sequence>MGEFLQSRRAGLRPEDVGLASYGERRRVAGLRREELAQLAGVSVSYYIRLEQGQSQNASDEVLAALARALRLTELERRHLFTLARPAAPAAARAPEVERARPGVRQLIDAMSDVPAVLLGRFGDVLAWNRLGHAFLAGHVDPSLAGRPGERPNKVRMLFLDAHMRELYADWPGKTRESVAYLRMLAARHADDPALAALVGDLCVRSPRFAQLWADHAIDECMAHVREYRHPVVGRMTLVQEVMRPDASDQLFLTWTAEPGSPSHAALQLLAAAVRDGSPLPRFSDSAPARS</sequence>
<dbReference type="PANTHER" id="PTHR35010:SF2">
    <property type="entry name" value="BLL4672 PROTEIN"/>
    <property type="match status" value="1"/>
</dbReference>
<dbReference type="Pfam" id="PF13560">
    <property type="entry name" value="HTH_31"/>
    <property type="match status" value="1"/>
</dbReference>
<reference evidence="3" key="1">
    <citation type="journal article" date="2019" name="Int. J. Syst. Evol. Microbiol.">
        <title>The Global Catalogue of Microorganisms (GCM) 10K type strain sequencing project: providing services to taxonomists for standard genome sequencing and annotation.</title>
        <authorList>
            <consortium name="The Broad Institute Genomics Platform"/>
            <consortium name="The Broad Institute Genome Sequencing Center for Infectious Disease"/>
            <person name="Wu L."/>
            <person name="Ma J."/>
        </authorList>
    </citation>
    <scope>NUCLEOTIDE SEQUENCE [LARGE SCALE GENOMIC DNA]</scope>
    <source>
        <strain evidence="3">JCM 17441</strain>
    </source>
</reference>
<dbReference type="PROSITE" id="PS50943">
    <property type="entry name" value="HTH_CROC1"/>
    <property type="match status" value="1"/>
</dbReference>
<dbReference type="Gene3D" id="1.10.260.40">
    <property type="entry name" value="lambda repressor-like DNA-binding domains"/>
    <property type="match status" value="1"/>
</dbReference>
<name>A0ABP8D814_9ACTN</name>
<comment type="caution">
    <text evidence="2">The sequence shown here is derived from an EMBL/GenBank/DDBJ whole genome shotgun (WGS) entry which is preliminary data.</text>
</comment>